<proteinExistence type="predicted"/>
<feature type="non-terminal residue" evidence="3">
    <location>
        <position position="1"/>
    </location>
</feature>
<name>A0A4P9WWD2_9FUNG</name>
<reference evidence="4" key="1">
    <citation type="journal article" date="2018" name="Nat. Microbiol.">
        <title>Leveraging single-cell genomics to expand the fungal tree of life.</title>
        <authorList>
            <person name="Ahrendt S.R."/>
            <person name="Quandt C.A."/>
            <person name="Ciobanu D."/>
            <person name="Clum A."/>
            <person name="Salamov A."/>
            <person name="Andreopoulos B."/>
            <person name="Cheng J.F."/>
            <person name="Woyke T."/>
            <person name="Pelin A."/>
            <person name="Henrissat B."/>
            <person name="Reynolds N.K."/>
            <person name="Benny G.L."/>
            <person name="Smith M.E."/>
            <person name="James T.Y."/>
            <person name="Grigoriev I.V."/>
        </authorList>
    </citation>
    <scope>NUCLEOTIDE SEQUENCE [LARGE SCALE GENOMIC DNA]</scope>
    <source>
        <strain evidence="4">ATCC 52028</strain>
    </source>
</reference>
<feature type="region of interest" description="Disordered" evidence="1">
    <location>
        <begin position="582"/>
        <end position="623"/>
    </location>
</feature>
<feature type="transmembrane region" description="Helical" evidence="2">
    <location>
        <begin position="246"/>
        <end position="270"/>
    </location>
</feature>
<keyword evidence="2" id="KW-1133">Transmembrane helix</keyword>
<organism evidence="3 4">
    <name type="scientific">Caulochytrium protostelioides</name>
    <dbReference type="NCBI Taxonomy" id="1555241"/>
    <lineage>
        <taxon>Eukaryota</taxon>
        <taxon>Fungi</taxon>
        <taxon>Fungi incertae sedis</taxon>
        <taxon>Chytridiomycota</taxon>
        <taxon>Chytridiomycota incertae sedis</taxon>
        <taxon>Chytridiomycetes</taxon>
        <taxon>Caulochytriales</taxon>
        <taxon>Caulochytriaceae</taxon>
        <taxon>Caulochytrium</taxon>
    </lineage>
</organism>
<keyword evidence="2" id="KW-0812">Transmembrane</keyword>
<feature type="compositionally biased region" description="Basic and acidic residues" evidence="1">
    <location>
        <begin position="683"/>
        <end position="704"/>
    </location>
</feature>
<dbReference type="Proteomes" id="UP000268535">
    <property type="component" value="Unassembled WGS sequence"/>
</dbReference>
<dbReference type="EMBL" id="ML009734">
    <property type="protein sequence ID" value="RKO96653.1"/>
    <property type="molecule type" value="Genomic_DNA"/>
</dbReference>
<evidence type="ECO:0000313" key="3">
    <source>
        <dbReference type="EMBL" id="RKO96653.1"/>
    </source>
</evidence>
<protein>
    <submittedName>
        <fullName evidence="3">Uncharacterized protein</fullName>
    </submittedName>
</protein>
<evidence type="ECO:0000313" key="4">
    <source>
        <dbReference type="Proteomes" id="UP000268535"/>
    </source>
</evidence>
<evidence type="ECO:0000256" key="1">
    <source>
        <dbReference type="SAM" id="MobiDB-lite"/>
    </source>
</evidence>
<sequence length="729" mass="73705">HITVRRRCSRRARRHRRRSVRQHVVGHDGRRSAVRGDGGVQITELAEPARLTCVLGVVPRRCCLVFQPRGRRQQRVIDHQVAVGAANRVVDHIIGIVHQVVVADVVAITGSQNVSVLATTCVALANKVVGVPSTIVISSGFVAAGTLMLAVVGTAETKGAVGAVLWAGLVVEIVKITPSPPSPPPRPPPPPPEAGGKLVSTTPTVAFDISLSRVAIVVVVVVVIAIAVGSVSIVPVETALDETLGSVVSIAIALLVMSSETVAVVIVMVVGEGMTAGLSDRASPVIADSALVAMLVVPLPVVPATTPPAAGAGPAASGNAVATVVVAVVRVAAGASVARVAVVPASSLPSAVVVNVTADDVSNDDSPGGTVEAPGGLEDVETDRSIGDVGASRSIEDVGPSRPAEDVDTSRSVEDVGACGLVEDVDAGKFVDDVDISRSVEDVATGISVKDVGTGRSVATTDDDIVERGLAVVVSVSMVEAVVIAAVLPSGTVVAPTPAASDGKRLASHDGLEVMVTTDETSVDAVVVRPIDVPLCRGSTAPSVVVVVDTVVNTVSLATGSVAVVRSLVVVRRLAVVGEGLGSGAPGAAVPSTVEDSGNVDEVGAADATNDPTDDASDDGAGAPASELVDAVLVVSADEVVMVERVSETSAVVASASGDAVLETEVVTKVAIFAGLPAQRLHNYGENDHKRDHKRDHGGGKSYDRGGSSPPGDIMLLHGGQKFCPSLHR</sequence>
<feature type="transmembrane region" description="Helical" evidence="2">
    <location>
        <begin position="214"/>
        <end position="234"/>
    </location>
</feature>
<accession>A0A4P9WWD2</accession>
<feature type="compositionally biased region" description="Basic residues" evidence="1">
    <location>
        <begin position="1"/>
        <end position="21"/>
    </location>
</feature>
<keyword evidence="2" id="KW-0472">Membrane</keyword>
<dbReference type="AlphaFoldDB" id="A0A4P9WWD2"/>
<feature type="region of interest" description="Disordered" evidence="1">
    <location>
        <begin position="683"/>
        <end position="715"/>
    </location>
</feature>
<feature type="region of interest" description="Disordered" evidence="1">
    <location>
        <begin position="1"/>
        <end position="33"/>
    </location>
</feature>
<feature type="region of interest" description="Disordered" evidence="1">
    <location>
        <begin position="359"/>
        <end position="411"/>
    </location>
</feature>
<gene>
    <name evidence="3" type="ORF">CAUPRSCDRAFT_11658</name>
</gene>
<evidence type="ECO:0000256" key="2">
    <source>
        <dbReference type="SAM" id="Phobius"/>
    </source>
</evidence>